<comment type="similarity">
    <text evidence="2">Belongs to the thioredoxin family. DsbA subfamily.</text>
</comment>
<proteinExistence type="inferred from homology"/>
<reference evidence="8 9" key="1">
    <citation type="submission" date="2016-08" db="EMBL/GenBank/DDBJ databases">
        <title>Genome sequencing of Vibrio scophthalmi strain FP3289, an isolated from Paralichthys olivaceus.</title>
        <authorList>
            <person name="Han H.-J."/>
        </authorList>
    </citation>
    <scope>NUCLEOTIDE SEQUENCE [LARGE SCALE GENOMIC DNA]</scope>
    <source>
        <strain evidence="8 9">FP3289</strain>
    </source>
</reference>
<dbReference type="Gene3D" id="3.40.30.10">
    <property type="entry name" value="Glutaredoxin"/>
    <property type="match status" value="1"/>
</dbReference>
<dbReference type="InterPro" id="IPR017937">
    <property type="entry name" value="Thioredoxin_CS"/>
</dbReference>
<evidence type="ECO:0000313" key="8">
    <source>
        <dbReference type="EMBL" id="ODS11671.1"/>
    </source>
</evidence>
<dbReference type="InterPro" id="IPR013766">
    <property type="entry name" value="Thioredoxin_domain"/>
</dbReference>
<evidence type="ECO:0000256" key="7">
    <source>
        <dbReference type="PIRNR" id="PIRNR001488"/>
    </source>
</evidence>
<organism evidence="8 9">
    <name type="scientific">Vibrio scophthalmi</name>
    <dbReference type="NCBI Taxonomy" id="45658"/>
    <lineage>
        <taxon>Bacteria</taxon>
        <taxon>Pseudomonadati</taxon>
        <taxon>Pseudomonadota</taxon>
        <taxon>Gammaproteobacteria</taxon>
        <taxon>Vibrionales</taxon>
        <taxon>Vibrionaceae</taxon>
        <taxon>Vibrio</taxon>
    </lineage>
</organism>
<keyword evidence="6" id="KW-0676">Redox-active center</keyword>
<dbReference type="PROSITE" id="PS51352">
    <property type="entry name" value="THIOREDOXIN_2"/>
    <property type="match status" value="1"/>
</dbReference>
<protein>
    <recommendedName>
        <fullName evidence="7">Thiol:disulfide interchange protein</fullName>
    </recommendedName>
</protein>
<dbReference type="SUPFAM" id="SSF52833">
    <property type="entry name" value="Thioredoxin-like"/>
    <property type="match status" value="1"/>
</dbReference>
<evidence type="ECO:0000313" key="9">
    <source>
        <dbReference type="Proteomes" id="UP000095131"/>
    </source>
</evidence>
<evidence type="ECO:0000256" key="1">
    <source>
        <dbReference type="ARBA" id="ARBA00004418"/>
    </source>
</evidence>
<evidence type="ECO:0000256" key="5">
    <source>
        <dbReference type="ARBA" id="ARBA00023157"/>
    </source>
</evidence>
<dbReference type="CDD" id="cd03019">
    <property type="entry name" value="DsbA_DsbA"/>
    <property type="match status" value="1"/>
</dbReference>
<comment type="subcellular location">
    <subcellularLocation>
        <location evidence="1 7">Periplasm</location>
    </subcellularLocation>
</comment>
<dbReference type="PANTHER" id="PTHR35891:SF2">
    <property type="entry name" value="THIOL:DISULFIDE INTERCHANGE PROTEIN DSBA"/>
    <property type="match status" value="1"/>
</dbReference>
<evidence type="ECO:0000256" key="3">
    <source>
        <dbReference type="ARBA" id="ARBA00022729"/>
    </source>
</evidence>
<keyword evidence="5 7" id="KW-1015">Disulfide bond</keyword>
<dbReference type="OrthoDB" id="9784896at2"/>
<accession>A0A1B1NNK4</accession>
<dbReference type="GO" id="GO:0015036">
    <property type="term" value="F:disulfide oxidoreductase activity"/>
    <property type="evidence" value="ECO:0007669"/>
    <property type="project" value="UniProtKB-ARBA"/>
</dbReference>
<dbReference type="EMBL" id="MDCJ01000002">
    <property type="protein sequence ID" value="ODS11671.1"/>
    <property type="molecule type" value="Genomic_DNA"/>
</dbReference>
<dbReference type="PATRIC" id="fig|45658.6.peg.1343"/>
<dbReference type="Pfam" id="PF01323">
    <property type="entry name" value="DSBA"/>
    <property type="match status" value="1"/>
</dbReference>
<evidence type="ECO:0000256" key="6">
    <source>
        <dbReference type="ARBA" id="ARBA00023284"/>
    </source>
</evidence>
<name>A0A1B1NNK4_9VIBR</name>
<dbReference type="PIRSF" id="PIRSF001488">
    <property type="entry name" value="Tdi_protein"/>
    <property type="match status" value="1"/>
</dbReference>
<dbReference type="Proteomes" id="UP000095131">
    <property type="component" value="Unassembled WGS sequence"/>
</dbReference>
<evidence type="ECO:0000256" key="2">
    <source>
        <dbReference type="ARBA" id="ARBA00005791"/>
    </source>
</evidence>
<dbReference type="AlphaFoldDB" id="A0A1B1NNK4"/>
<dbReference type="InterPro" id="IPR050824">
    <property type="entry name" value="Thiol_disulfide_DsbA"/>
</dbReference>
<dbReference type="GO" id="GO:0042597">
    <property type="term" value="C:periplasmic space"/>
    <property type="evidence" value="ECO:0007669"/>
    <property type="project" value="UniProtKB-SubCell"/>
</dbReference>
<dbReference type="InterPro" id="IPR036249">
    <property type="entry name" value="Thioredoxin-like_sf"/>
</dbReference>
<gene>
    <name evidence="8" type="ORF">VSF3289_01938</name>
</gene>
<keyword evidence="3" id="KW-0732">Signal</keyword>
<evidence type="ECO:0000256" key="4">
    <source>
        <dbReference type="ARBA" id="ARBA00022764"/>
    </source>
</evidence>
<comment type="caution">
    <text evidence="8">The sequence shown here is derived from an EMBL/GenBank/DDBJ whole genome shotgun (WGS) entry which is preliminary data.</text>
</comment>
<dbReference type="PANTHER" id="PTHR35891">
    <property type="entry name" value="THIOL:DISULFIDE INTERCHANGE PROTEIN DSBA"/>
    <property type="match status" value="1"/>
</dbReference>
<dbReference type="InterPro" id="IPR001853">
    <property type="entry name" value="DSBA-like_thioredoxin_dom"/>
</dbReference>
<sequence>MNKIFALFASLMMAFSVQAATADQPKPTFTEGDYYTVIDGPKADTPTVTEYFSFYCPHCYKFESIVKNLKPALADDVTFEKVHVGFMGGPMASSMVKAYATMVVLQVEDRMVPAMFEQIHILRKAPQSEAEIRQLFIDKGVSANAFDLAYNSKAVEAKLKEYDEKFTNSTLRGVPAVVVNDKYIVVANKITSYAEYNQLVNYLLTL</sequence>
<dbReference type="InterPro" id="IPR023205">
    <property type="entry name" value="DsbA/DsbL"/>
</dbReference>
<dbReference type="KEGG" id="vsc:VSVS12_01396"/>
<keyword evidence="4 7" id="KW-0574">Periplasm</keyword>
<dbReference type="PROSITE" id="PS00194">
    <property type="entry name" value="THIOREDOXIN_1"/>
    <property type="match status" value="1"/>
</dbReference>
<dbReference type="RefSeq" id="WP_005594776.1">
    <property type="nucleotide sequence ID" value="NZ_CP016307.1"/>
</dbReference>